<comment type="similarity">
    <text evidence="2">Belongs to the oxygen-dependent FAD-linked oxidoreductase family.</text>
</comment>
<dbReference type="Pfam" id="PF08031">
    <property type="entry name" value="BBE"/>
    <property type="match status" value="1"/>
</dbReference>
<evidence type="ECO:0000313" key="7">
    <source>
        <dbReference type="EMBL" id="CAF3513625.1"/>
    </source>
</evidence>
<dbReference type="Proteomes" id="UP000663865">
    <property type="component" value="Unassembled WGS sequence"/>
</dbReference>
<keyword evidence="5" id="KW-0560">Oxidoreductase</keyword>
<evidence type="ECO:0000256" key="5">
    <source>
        <dbReference type="ARBA" id="ARBA00023002"/>
    </source>
</evidence>
<dbReference type="EMBL" id="CAJNYV010002920">
    <property type="protein sequence ID" value="CAF3513625.1"/>
    <property type="molecule type" value="Genomic_DNA"/>
</dbReference>
<evidence type="ECO:0000259" key="6">
    <source>
        <dbReference type="Pfam" id="PF08031"/>
    </source>
</evidence>
<evidence type="ECO:0000256" key="3">
    <source>
        <dbReference type="ARBA" id="ARBA00022630"/>
    </source>
</evidence>
<dbReference type="InterPro" id="IPR050416">
    <property type="entry name" value="FAD-linked_Oxidoreductase"/>
</dbReference>
<keyword evidence="4" id="KW-0274">FAD</keyword>
<name>A0A818HSA2_9BILA</name>
<dbReference type="Gene3D" id="3.40.462.20">
    <property type="match status" value="1"/>
</dbReference>
<dbReference type="GO" id="GO:0050660">
    <property type="term" value="F:flavin adenine dinucleotide binding"/>
    <property type="evidence" value="ECO:0007669"/>
    <property type="project" value="InterPro"/>
</dbReference>
<evidence type="ECO:0000313" key="8">
    <source>
        <dbReference type="Proteomes" id="UP000663865"/>
    </source>
</evidence>
<reference evidence="7" key="1">
    <citation type="submission" date="2021-02" db="EMBL/GenBank/DDBJ databases">
        <authorList>
            <person name="Nowell W R."/>
        </authorList>
    </citation>
    <scope>NUCLEOTIDE SEQUENCE</scope>
</reference>
<dbReference type="InterPro" id="IPR012951">
    <property type="entry name" value="BBE"/>
</dbReference>
<dbReference type="InterPro" id="IPR036318">
    <property type="entry name" value="FAD-bd_PCMH-like_sf"/>
</dbReference>
<sequence>MRSRTTLPLSFNRLDFLPNSSDWQILNASVDGRLISAQPSAAVCESTPPNVDACNIAKAQWSNASWRSDQVGAMQNSNWENGSCSIIPDNISCTQGSVPIYAVNAILPEHVQTTIRFASRRNLRLAIKTTGHDYYVSCIDEAVSYAVRVGAGVQWGEVYAWLAQYNLIAIGGASSTVGAAGGYLQGGADGQRRTVNDCQNADLFWALRGGDGGTFAIVLSVVLRAFPSPSILVTYYNFAAPNEDRYATFLRDFIRLIPTLADDGWSGYFYISDTNISTTLVCPNSNITEVNETFDKFLNNNTDLQIIHPSALSFPSFYEFFYNAFTQYNPAGINVLLGSRLIPESIVRNQPDQLAKIFNQIKGQSHNQSILVGHLVAGGQVSHVRNTSANPVWRTSLLHMAYAQFWSDGTSLNDQQKHAEHVRNQVNILQTMVGGDQSGCYMNEADPNEPDWQQKYFGTQAIYDRRKTIKQTVDPSGLFICRK</sequence>
<protein>
    <recommendedName>
        <fullName evidence="6">Berberine/berberine-like domain-containing protein</fullName>
    </recommendedName>
</protein>
<dbReference type="PANTHER" id="PTHR42973">
    <property type="entry name" value="BINDING OXIDOREDUCTASE, PUTATIVE (AFU_ORTHOLOGUE AFUA_1G17690)-RELATED"/>
    <property type="match status" value="1"/>
</dbReference>
<dbReference type="SUPFAM" id="SSF56176">
    <property type="entry name" value="FAD-binding/transporter-associated domain-like"/>
    <property type="match status" value="1"/>
</dbReference>
<keyword evidence="3" id="KW-0285">Flavoprotein</keyword>
<dbReference type="InterPro" id="IPR016169">
    <property type="entry name" value="FAD-bd_PCMH_sub2"/>
</dbReference>
<dbReference type="Gene3D" id="3.30.465.10">
    <property type="match status" value="2"/>
</dbReference>
<evidence type="ECO:0000256" key="2">
    <source>
        <dbReference type="ARBA" id="ARBA00005466"/>
    </source>
</evidence>
<dbReference type="AlphaFoldDB" id="A0A818HSA2"/>
<comment type="cofactor">
    <cofactor evidence="1">
        <name>FAD</name>
        <dbReference type="ChEBI" id="CHEBI:57692"/>
    </cofactor>
</comment>
<dbReference type="PANTHER" id="PTHR42973:SF39">
    <property type="entry name" value="FAD-BINDING PCMH-TYPE DOMAIN-CONTAINING PROTEIN"/>
    <property type="match status" value="1"/>
</dbReference>
<evidence type="ECO:0000256" key="1">
    <source>
        <dbReference type="ARBA" id="ARBA00001974"/>
    </source>
</evidence>
<accession>A0A818HSA2</accession>
<gene>
    <name evidence="7" type="ORF">KIK155_LOCUS16514</name>
</gene>
<organism evidence="7 8">
    <name type="scientific">Rotaria socialis</name>
    <dbReference type="NCBI Taxonomy" id="392032"/>
    <lineage>
        <taxon>Eukaryota</taxon>
        <taxon>Metazoa</taxon>
        <taxon>Spiralia</taxon>
        <taxon>Gnathifera</taxon>
        <taxon>Rotifera</taxon>
        <taxon>Eurotatoria</taxon>
        <taxon>Bdelloidea</taxon>
        <taxon>Philodinida</taxon>
        <taxon>Philodinidae</taxon>
        <taxon>Rotaria</taxon>
    </lineage>
</organism>
<proteinExistence type="inferred from homology"/>
<feature type="domain" description="Berberine/berberine-like" evidence="6">
    <location>
        <begin position="440"/>
        <end position="479"/>
    </location>
</feature>
<comment type="caution">
    <text evidence="7">The sequence shown here is derived from an EMBL/GenBank/DDBJ whole genome shotgun (WGS) entry which is preliminary data.</text>
</comment>
<evidence type="ECO:0000256" key="4">
    <source>
        <dbReference type="ARBA" id="ARBA00022827"/>
    </source>
</evidence>
<dbReference type="GO" id="GO:0016491">
    <property type="term" value="F:oxidoreductase activity"/>
    <property type="evidence" value="ECO:0007669"/>
    <property type="project" value="UniProtKB-KW"/>
</dbReference>